<evidence type="ECO:0000313" key="1">
    <source>
        <dbReference type="EMBL" id="KAI0034455.1"/>
    </source>
</evidence>
<accession>A0ACB8QSC9</accession>
<organism evidence="1 2">
    <name type="scientific">Vararia minispora EC-137</name>
    <dbReference type="NCBI Taxonomy" id="1314806"/>
    <lineage>
        <taxon>Eukaryota</taxon>
        <taxon>Fungi</taxon>
        <taxon>Dikarya</taxon>
        <taxon>Basidiomycota</taxon>
        <taxon>Agaricomycotina</taxon>
        <taxon>Agaricomycetes</taxon>
        <taxon>Russulales</taxon>
        <taxon>Lachnocladiaceae</taxon>
        <taxon>Vararia</taxon>
    </lineage>
</organism>
<evidence type="ECO:0000313" key="2">
    <source>
        <dbReference type="Proteomes" id="UP000814128"/>
    </source>
</evidence>
<keyword evidence="2" id="KW-1185">Reference proteome</keyword>
<protein>
    <submittedName>
        <fullName evidence="1">Uncharacterized protein</fullName>
    </submittedName>
</protein>
<reference evidence="1" key="1">
    <citation type="submission" date="2021-02" db="EMBL/GenBank/DDBJ databases">
        <authorList>
            <consortium name="DOE Joint Genome Institute"/>
            <person name="Ahrendt S."/>
            <person name="Looney B.P."/>
            <person name="Miyauchi S."/>
            <person name="Morin E."/>
            <person name="Drula E."/>
            <person name="Courty P.E."/>
            <person name="Chicoki N."/>
            <person name="Fauchery L."/>
            <person name="Kohler A."/>
            <person name="Kuo A."/>
            <person name="Labutti K."/>
            <person name="Pangilinan J."/>
            <person name="Lipzen A."/>
            <person name="Riley R."/>
            <person name="Andreopoulos W."/>
            <person name="He G."/>
            <person name="Johnson J."/>
            <person name="Barry K.W."/>
            <person name="Grigoriev I.V."/>
            <person name="Nagy L."/>
            <person name="Hibbett D."/>
            <person name="Henrissat B."/>
            <person name="Matheny P.B."/>
            <person name="Labbe J."/>
            <person name="Martin F."/>
        </authorList>
    </citation>
    <scope>NUCLEOTIDE SEQUENCE</scope>
    <source>
        <strain evidence="1">EC-137</strain>
    </source>
</reference>
<gene>
    <name evidence="1" type="ORF">K488DRAFT_69124</name>
</gene>
<name>A0ACB8QSC9_9AGAM</name>
<dbReference type="EMBL" id="MU273500">
    <property type="protein sequence ID" value="KAI0034455.1"/>
    <property type="molecule type" value="Genomic_DNA"/>
</dbReference>
<sequence length="444" mass="47432">MHDNLDHLHRRAVHRRQVGGIFPGGNSVPKFPPASTTSSQSAPTPQSQLSSSTVSSTSSSSSSLNLLPTRAQSPYPTFLLPEFFDARFAQLNFVVIVVYCFHDFDLDFGPLIHLDSGDPPVIVYQTSSASLGAAAASASVSATAAPTSGTSTGVIIGGVAAGVVAAIGILFGIFYFMRRRGRDEDDVLGNWDPDAARRQSQMMQDPEPTPPSVNMYSGGSSLRPPTMIERHVNNASPMLARQHSMGQPYNQPMPPAFDHNGFPIDNGYPVATGYGTPVNYGPGPDEYMHNVHPSGNPFMAPYEQTPMGSPISSTVPHYDSHVQEPSVPQSAVTRQPSQLSSQQSLPGQHEEDSYADLSRSSVTPFQAQQYAEINHKLNAPALGAVAEEHPAPPPAVITPGQVSPTHASPSQPITRSSPPVTTEAKRPDTMYSAIYDEEDAYGGI</sequence>
<dbReference type="Proteomes" id="UP000814128">
    <property type="component" value="Unassembled WGS sequence"/>
</dbReference>
<proteinExistence type="predicted"/>
<comment type="caution">
    <text evidence="1">The sequence shown here is derived from an EMBL/GenBank/DDBJ whole genome shotgun (WGS) entry which is preliminary data.</text>
</comment>
<reference evidence="1" key="2">
    <citation type="journal article" date="2022" name="New Phytol.">
        <title>Evolutionary transition to the ectomycorrhizal habit in the genomes of a hyperdiverse lineage of mushroom-forming fungi.</title>
        <authorList>
            <person name="Looney B."/>
            <person name="Miyauchi S."/>
            <person name="Morin E."/>
            <person name="Drula E."/>
            <person name="Courty P.E."/>
            <person name="Kohler A."/>
            <person name="Kuo A."/>
            <person name="LaButti K."/>
            <person name="Pangilinan J."/>
            <person name="Lipzen A."/>
            <person name="Riley R."/>
            <person name="Andreopoulos W."/>
            <person name="He G."/>
            <person name="Johnson J."/>
            <person name="Nolan M."/>
            <person name="Tritt A."/>
            <person name="Barry K.W."/>
            <person name="Grigoriev I.V."/>
            <person name="Nagy L.G."/>
            <person name="Hibbett D."/>
            <person name="Henrissat B."/>
            <person name="Matheny P.B."/>
            <person name="Labbe J."/>
            <person name="Martin F.M."/>
        </authorList>
    </citation>
    <scope>NUCLEOTIDE SEQUENCE</scope>
    <source>
        <strain evidence="1">EC-137</strain>
    </source>
</reference>